<evidence type="ECO:0000256" key="2">
    <source>
        <dbReference type="ARBA" id="ARBA00022490"/>
    </source>
</evidence>
<dbReference type="InterPro" id="IPR014729">
    <property type="entry name" value="Rossmann-like_a/b/a_fold"/>
</dbReference>
<dbReference type="AlphaFoldDB" id="E0NIY4"/>
<comment type="caution">
    <text evidence="8">Lacks conserved residue(s) required for the propagation of feature annotation.</text>
</comment>
<dbReference type="GO" id="GO:0000049">
    <property type="term" value="F:tRNA binding"/>
    <property type="evidence" value="ECO:0007669"/>
    <property type="project" value="InterPro"/>
</dbReference>
<organism evidence="11 12">
    <name type="scientific">Peptoniphilus duerdenii ATCC BAA-1640</name>
    <dbReference type="NCBI Taxonomy" id="862517"/>
    <lineage>
        <taxon>Bacteria</taxon>
        <taxon>Bacillati</taxon>
        <taxon>Bacillota</taxon>
        <taxon>Tissierellia</taxon>
        <taxon>Tissierellales</taxon>
        <taxon>Peptoniphilaceae</taxon>
        <taxon>Peptoniphilus</taxon>
    </lineage>
</organism>
<evidence type="ECO:0000256" key="8">
    <source>
        <dbReference type="HAMAP-Rule" id="MF_00022"/>
    </source>
</evidence>
<dbReference type="Proteomes" id="UP000003280">
    <property type="component" value="Unassembled WGS sequence"/>
</dbReference>
<evidence type="ECO:0000313" key="11">
    <source>
        <dbReference type="EMBL" id="EFM26236.1"/>
    </source>
</evidence>
<dbReference type="InterPro" id="IPR020058">
    <property type="entry name" value="Glu/Gln-tRNA-synth_Ib_cat-dom"/>
</dbReference>
<dbReference type="EC" id="6.1.1.17" evidence="8"/>
<dbReference type="PANTHER" id="PTHR43311:SF2">
    <property type="entry name" value="GLUTAMATE--TRNA LIGASE, MITOCHONDRIAL-RELATED"/>
    <property type="match status" value="1"/>
</dbReference>
<dbReference type="GO" id="GO:0005737">
    <property type="term" value="C:cytoplasm"/>
    <property type="evidence" value="ECO:0007669"/>
    <property type="project" value="UniProtKB-SubCell"/>
</dbReference>
<keyword evidence="6 8" id="KW-0648">Protein biosynthesis</keyword>
<feature type="domain" description="Aminoacyl-tRNA synthetase class I anticodon-binding" evidence="10">
    <location>
        <begin position="344"/>
        <end position="488"/>
    </location>
</feature>
<keyword evidence="12" id="KW-1185">Reference proteome</keyword>
<accession>E0NIY4</accession>
<dbReference type="HOGENOM" id="CLU_015768_6_3_9"/>
<feature type="short sequence motif" description="'HIGH' region" evidence="8">
    <location>
        <begin position="10"/>
        <end position="20"/>
    </location>
</feature>
<dbReference type="InterPro" id="IPR033910">
    <property type="entry name" value="GluRS_core"/>
</dbReference>
<keyword evidence="5 8" id="KW-0067">ATP-binding</keyword>
<reference evidence="11 12" key="1">
    <citation type="submission" date="2010-07" db="EMBL/GenBank/DDBJ databases">
        <authorList>
            <person name="Muzny D."/>
            <person name="Qin X."/>
            <person name="Deng J."/>
            <person name="Jiang H."/>
            <person name="Liu Y."/>
            <person name="Qu J."/>
            <person name="Song X.-Z."/>
            <person name="Zhang L."/>
            <person name="Thornton R."/>
            <person name="Coyle M."/>
            <person name="Francisco L."/>
            <person name="Jackson L."/>
            <person name="Javaid M."/>
            <person name="Korchina V."/>
            <person name="Kovar C."/>
            <person name="Mata R."/>
            <person name="Mathew T."/>
            <person name="Ngo R."/>
            <person name="Nguyen L."/>
            <person name="Nguyen N."/>
            <person name="Okwuonu G."/>
            <person name="Ongeri F."/>
            <person name="Pham C."/>
            <person name="Simmons D."/>
            <person name="Wilczek-Boney K."/>
            <person name="Hale W."/>
            <person name="Jakkamsetti A."/>
            <person name="Pham P."/>
            <person name="Ruth R."/>
            <person name="San Lucas F."/>
            <person name="Warren J."/>
            <person name="Zhang J."/>
            <person name="Zhao Z."/>
            <person name="Zhou C."/>
            <person name="Zhu D."/>
            <person name="Lee S."/>
            <person name="Bess C."/>
            <person name="Blankenburg K."/>
            <person name="Forbes L."/>
            <person name="Fu Q."/>
            <person name="Gubbala S."/>
            <person name="Hirani K."/>
            <person name="Jayaseelan J.C."/>
            <person name="Lara F."/>
            <person name="Munidasa M."/>
            <person name="Palculict T."/>
            <person name="Patil S."/>
            <person name="Pu L.-L."/>
            <person name="Saada N."/>
            <person name="Tang L."/>
            <person name="Weissenberger G."/>
            <person name="Zhu Y."/>
            <person name="Hemphill L."/>
            <person name="Shang Y."/>
            <person name="Youmans B."/>
            <person name="Ayvaz T."/>
            <person name="Ross M."/>
            <person name="Santibanez J."/>
            <person name="Aqrawi P."/>
            <person name="Gross S."/>
            <person name="Joshi V."/>
            <person name="Fowler G."/>
            <person name="Nazareth L."/>
            <person name="Reid J."/>
            <person name="Worley K."/>
            <person name="Petrosino J."/>
            <person name="Highlander S."/>
            <person name="Gibbs R."/>
        </authorList>
    </citation>
    <scope>NUCLEOTIDE SEQUENCE [LARGE SCALE GENOMIC DNA]</scope>
    <source>
        <strain evidence="11 12">ATCC BAA-1640</strain>
    </source>
</reference>
<name>E0NIY4_9FIRM</name>
<dbReference type="STRING" id="862517.HMPREF9225_0123"/>
<dbReference type="SUPFAM" id="SSF48163">
    <property type="entry name" value="An anticodon-binding domain of class I aminoacyl-tRNA synthetases"/>
    <property type="match status" value="1"/>
</dbReference>
<dbReference type="InterPro" id="IPR020752">
    <property type="entry name" value="Glu-tRNA-synth_I_codon-bd_sub1"/>
</dbReference>
<keyword evidence="7 8" id="KW-0030">Aminoacyl-tRNA synthetase</keyword>
<dbReference type="Gene3D" id="1.10.10.350">
    <property type="match status" value="1"/>
</dbReference>
<dbReference type="HAMAP" id="MF_00022">
    <property type="entry name" value="Glu_tRNA_synth_type1"/>
    <property type="match status" value="1"/>
</dbReference>
<dbReference type="RefSeq" id="WP_008900959.1">
    <property type="nucleotide sequence ID" value="NZ_GL397071.1"/>
</dbReference>
<dbReference type="FunFam" id="3.40.50.620:FF:000045">
    <property type="entry name" value="Glutamate--tRNA ligase, mitochondrial"/>
    <property type="match status" value="1"/>
</dbReference>
<evidence type="ECO:0000256" key="7">
    <source>
        <dbReference type="ARBA" id="ARBA00023146"/>
    </source>
</evidence>
<dbReference type="Gene3D" id="3.40.50.620">
    <property type="entry name" value="HUPs"/>
    <property type="match status" value="1"/>
</dbReference>
<evidence type="ECO:0000259" key="10">
    <source>
        <dbReference type="Pfam" id="PF19269"/>
    </source>
</evidence>
<feature type="domain" description="Glutamyl/glutaminyl-tRNA synthetase class Ib catalytic" evidence="9">
    <location>
        <begin position="4"/>
        <end position="328"/>
    </location>
</feature>
<feature type="binding site" evidence="8">
    <location>
        <position position="262"/>
    </location>
    <ligand>
        <name>ATP</name>
        <dbReference type="ChEBI" id="CHEBI:30616"/>
    </ligand>
</feature>
<proteinExistence type="inferred from homology"/>
<comment type="subunit">
    <text evidence="8">Monomer.</text>
</comment>
<dbReference type="EMBL" id="AEEH01000013">
    <property type="protein sequence ID" value="EFM26236.1"/>
    <property type="molecule type" value="Genomic_DNA"/>
</dbReference>
<dbReference type="InterPro" id="IPR000924">
    <property type="entry name" value="Glu/Gln-tRNA-synth"/>
</dbReference>
<keyword evidence="3 8" id="KW-0436">Ligase</keyword>
<dbReference type="InterPro" id="IPR049940">
    <property type="entry name" value="GluQ/Sye"/>
</dbReference>
<dbReference type="SUPFAM" id="SSF52374">
    <property type="entry name" value="Nucleotidylyl transferase"/>
    <property type="match status" value="1"/>
</dbReference>
<sequence>MNRVRVRFAPSPTGFLHIGGLRTALYNYLYAKKNGGDFILRIEDTDRTRYVEGAIENLIHALDWSGVHVDEGVVLDENGNITEKGDCGPYIQSSRLDIYKKYVDELIEKGYAYYCFCSVERLEALREEQRIKGKVPKYDGLCRSVSIEEAKKRIAAGEEYVVRLKLPHDRNIRFHDLVRGDVVINSDEIDDQVLMKSDGFPTYHMAVVVDDHLMGITHIVRGEEWLSSTPKHVYLYEALGWDVPEFVHLPTVLNKDHKKLSKRQGDVSVEDFRGRGYLPEGLINYLALVGWSPDGEEEILSMDELIEQFSFEKVVKSGGVFDVDKLNWVNAHYMKSYDLDKIVELSIPFVVEKGLMTEEEIRANYDWYKKLVEIVRDGASKLDEIPDLISFMFGELKIEEESALEQIKLEHVPQLLDAFLEELEKVEEVDEEFAGSIMKTIQKKTGIKGKNLFMPVRVAISSTVHGPDLKSIIYLLGKEKLVERLNTAKKYTK</sequence>
<dbReference type="InterPro" id="IPR020751">
    <property type="entry name" value="aa-tRNA-synth_I_codon-bd_sub2"/>
</dbReference>
<keyword evidence="4 8" id="KW-0547">Nucleotide-binding</keyword>
<comment type="function">
    <text evidence="8">Catalyzes the attachment of glutamate to tRNA(Glu) in a two-step reaction: glutamate is first activated by ATP to form Glu-AMP and then transferred to the acceptor end of tRNA(Glu).</text>
</comment>
<comment type="subcellular location">
    <subcellularLocation>
        <location evidence="8">Cytoplasm</location>
    </subcellularLocation>
</comment>
<evidence type="ECO:0000256" key="4">
    <source>
        <dbReference type="ARBA" id="ARBA00022741"/>
    </source>
</evidence>
<dbReference type="InterPro" id="IPR008925">
    <property type="entry name" value="aa_tRNA-synth_I_cd-bd_sf"/>
</dbReference>
<comment type="catalytic activity">
    <reaction evidence="8">
        <text>tRNA(Glu) + L-glutamate + ATP = L-glutamyl-tRNA(Glu) + AMP + diphosphate</text>
        <dbReference type="Rhea" id="RHEA:23540"/>
        <dbReference type="Rhea" id="RHEA-COMP:9663"/>
        <dbReference type="Rhea" id="RHEA-COMP:9680"/>
        <dbReference type="ChEBI" id="CHEBI:29985"/>
        <dbReference type="ChEBI" id="CHEBI:30616"/>
        <dbReference type="ChEBI" id="CHEBI:33019"/>
        <dbReference type="ChEBI" id="CHEBI:78442"/>
        <dbReference type="ChEBI" id="CHEBI:78520"/>
        <dbReference type="ChEBI" id="CHEBI:456215"/>
        <dbReference type="EC" id="6.1.1.17"/>
    </reaction>
</comment>
<dbReference type="NCBIfam" id="TIGR00464">
    <property type="entry name" value="gltX_bact"/>
    <property type="match status" value="1"/>
</dbReference>
<gene>
    <name evidence="8 11" type="primary">gltX</name>
    <name evidence="11" type="ORF">HMPREF9225_0123</name>
</gene>
<feature type="short sequence motif" description="'KMSKS' region" evidence="8">
    <location>
        <begin position="259"/>
        <end position="263"/>
    </location>
</feature>
<dbReference type="CDD" id="cd00808">
    <property type="entry name" value="GluRS_core"/>
    <property type="match status" value="1"/>
</dbReference>
<protein>
    <recommendedName>
        <fullName evidence="8">Glutamate--tRNA ligase</fullName>
        <ecNumber evidence="8">6.1.1.17</ecNumber>
    </recommendedName>
    <alternativeName>
        <fullName evidence="8">Glutamyl-tRNA synthetase</fullName>
        <shortName evidence="8">GluRS</shortName>
    </alternativeName>
</protein>
<dbReference type="InterPro" id="IPR004527">
    <property type="entry name" value="Glu-tRNA-ligase_bac/mito"/>
</dbReference>
<evidence type="ECO:0000256" key="6">
    <source>
        <dbReference type="ARBA" id="ARBA00022917"/>
    </source>
</evidence>
<dbReference type="Pfam" id="PF00749">
    <property type="entry name" value="tRNA-synt_1c"/>
    <property type="match status" value="1"/>
</dbReference>
<dbReference type="GO" id="GO:0006424">
    <property type="term" value="P:glutamyl-tRNA aminoacylation"/>
    <property type="evidence" value="ECO:0007669"/>
    <property type="project" value="UniProtKB-UniRule"/>
</dbReference>
<dbReference type="eggNOG" id="COG0008">
    <property type="taxonomic scope" value="Bacteria"/>
</dbReference>
<dbReference type="OrthoDB" id="9807503at2"/>
<dbReference type="PANTHER" id="PTHR43311">
    <property type="entry name" value="GLUTAMATE--TRNA LIGASE"/>
    <property type="match status" value="1"/>
</dbReference>
<evidence type="ECO:0000256" key="3">
    <source>
        <dbReference type="ARBA" id="ARBA00022598"/>
    </source>
</evidence>
<dbReference type="InterPro" id="IPR045462">
    <property type="entry name" value="aa-tRNA-synth_I_cd-bd"/>
</dbReference>
<dbReference type="Gene3D" id="1.10.8.70">
    <property type="entry name" value="Glutamate-tRNA synthetase, class I, anticodon-binding domain 1"/>
    <property type="match status" value="1"/>
</dbReference>
<dbReference type="GO" id="GO:0005524">
    <property type="term" value="F:ATP binding"/>
    <property type="evidence" value="ECO:0007669"/>
    <property type="project" value="UniProtKB-UniRule"/>
</dbReference>
<comment type="caution">
    <text evidence="11">The sequence shown here is derived from an EMBL/GenBank/DDBJ whole genome shotgun (WGS) entry which is preliminary data.</text>
</comment>
<evidence type="ECO:0000256" key="5">
    <source>
        <dbReference type="ARBA" id="ARBA00022840"/>
    </source>
</evidence>
<keyword evidence="2 8" id="KW-0963">Cytoplasm</keyword>
<dbReference type="PRINTS" id="PR00987">
    <property type="entry name" value="TRNASYNTHGLU"/>
</dbReference>
<evidence type="ECO:0000259" key="9">
    <source>
        <dbReference type="Pfam" id="PF00749"/>
    </source>
</evidence>
<dbReference type="GO" id="GO:0004818">
    <property type="term" value="F:glutamate-tRNA ligase activity"/>
    <property type="evidence" value="ECO:0007669"/>
    <property type="project" value="UniProtKB-UniRule"/>
</dbReference>
<dbReference type="FunFam" id="1.10.10.350:FF:000002">
    <property type="entry name" value="Glutamate--tRNA ligase"/>
    <property type="match status" value="1"/>
</dbReference>
<dbReference type="Pfam" id="PF19269">
    <property type="entry name" value="Anticodon_2"/>
    <property type="match status" value="1"/>
</dbReference>
<evidence type="ECO:0000313" key="12">
    <source>
        <dbReference type="Proteomes" id="UP000003280"/>
    </source>
</evidence>
<evidence type="ECO:0000256" key="1">
    <source>
        <dbReference type="ARBA" id="ARBA00007894"/>
    </source>
</evidence>
<dbReference type="GO" id="GO:0008270">
    <property type="term" value="F:zinc ion binding"/>
    <property type="evidence" value="ECO:0007669"/>
    <property type="project" value="InterPro"/>
</dbReference>
<comment type="similarity">
    <text evidence="1 8">Belongs to the class-I aminoacyl-tRNA synthetase family. Glutamate--tRNA ligase type 1 subfamily.</text>
</comment>
<dbReference type="PROSITE" id="PS00178">
    <property type="entry name" value="AA_TRNA_LIGASE_I"/>
    <property type="match status" value="1"/>
</dbReference>
<dbReference type="InterPro" id="IPR001412">
    <property type="entry name" value="aa-tRNA-synth_I_CS"/>
</dbReference>